<dbReference type="Proteomes" id="UP001163835">
    <property type="component" value="Unassembled WGS sequence"/>
</dbReference>
<name>A0ACC1TWC0_9AGAR</name>
<accession>A0ACC1TWC0</accession>
<comment type="caution">
    <text evidence="1">The sequence shown here is derived from an EMBL/GenBank/DDBJ whole genome shotgun (WGS) entry which is preliminary data.</text>
</comment>
<keyword evidence="2" id="KW-1185">Reference proteome</keyword>
<dbReference type="EMBL" id="MU795194">
    <property type="protein sequence ID" value="KAJ3808861.1"/>
    <property type="molecule type" value="Genomic_DNA"/>
</dbReference>
<proteinExistence type="predicted"/>
<gene>
    <name evidence="1" type="ORF">F5876DRAFT_78333</name>
</gene>
<evidence type="ECO:0000313" key="2">
    <source>
        <dbReference type="Proteomes" id="UP001163835"/>
    </source>
</evidence>
<organism evidence="1 2">
    <name type="scientific">Lentinula aff. lateritia</name>
    <dbReference type="NCBI Taxonomy" id="2804960"/>
    <lineage>
        <taxon>Eukaryota</taxon>
        <taxon>Fungi</taxon>
        <taxon>Dikarya</taxon>
        <taxon>Basidiomycota</taxon>
        <taxon>Agaricomycotina</taxon>
        <taxon>Agaricomycetes</taxon>
        <taxon>Agaricomycetidae</taxon>
        <taxon>Agaricales</taxon>
        <taxon>Marasmiineae</taxon>
        <taxon>Omphalotaceae</taxon>
        <taxon>Lentinula</taxon>
    </lineage>
</organism>
<evidence type="ECO:0000313" key="1">
    <source>
        <dbReference type="EMBL" id="KAJ3808861.1"/>
    </source>
</evidence>
<sequence>MATALSNMGTSLLLVSTRRFEVDLLMDSELCVEPAENWDDDLEFQGQGQQNTQNTDGSRNKKNRNKNKSPPHSPHTPYPRRTRNPSSPSSPSKPRISMSTTSSQVTMEAEDWDLETPAPTPVHSRNSAHSYSNQQHQQQTRTWTEWTEAGPSTPTQRLVSSGSGSLRETEKTTTTENWDEDFEDRVDSPPRSPYSLGSPGSPTGKKRKDGNERRKSSTTTTTTRKTTTTENWDDELQLGDSPARSMRNRHPQHPIHQHSFNEMMKQTSTSTGQTKMKMIKLLLRGHVEPRYPGSCQTPPHRRRLRFHLYRFPFCPYRHSTLLLPTTTTNTYSLTLRLRLYSPSPRLIRAEQTDEDDNTDIEENEIEPDEQPKSILTAKLRCYSVDTPPSSFPPNTTVSDKSPITPSTTTAPATNSKAKASRGGRGRGRGRAQADRPPASGIDEVGTLGVNIEIPPSKEDAMDIEVNVDDTTARNFKSKLTKVAAFKDETLEPEEGTSFADVSKVMLDPDPDPSDKSDAEPEPDVEVDVEPDVDAPFDVSDGEDEKEDDDDEGEGEDEKDDADELEVDEVQEDDDKDDEDKDDEEKEVSDKEDVEKDIDDDDRSEINLEDEEEEFDLQPVHRVEALDMLAIVELKFALLREKLYIEKMEELAWEESLVASGEHPELIFIQSELLSRKNKRLELSERKCTFEIANITKRRKIDEDATWSSRKHQRDELQTDMLAENHRKRRKLERERRAVDRPQTARGIPFPHFFDFLPPAPTLRQIVDSFPFANSDRIIRNHRHKSLRKTQSSKSQIQQNHFHGILHGINTHATPRGDLENLLSMTGARRSRPGSTQTNTMGMGMNLSVGNNGLNMDMNINLPIYEQGVHGPPVGLGHVYTPGAGTHNGSNPIRERLGRGSSSLNHGPGLARRMVSGPGTLSGSLSSQSTVGMGHVHEPSFVVGGLPPPPMGSGGGSESLLPSFGPSKSMGGVGPRSGSTAGLRSGSAGGGVDREREIRSVPSGSGGSGGRSSFHNGQSQHLFSDPSTTTNGAFPESEHQRDGDVVVPSSASSSVHGIHGRQVPSSTHFGRPGPGIGGGGPPPALSPWKRSISPIGPSVGIGLNSIKGNGQGMGPGMGMGGFGTGHRWEAEEHERELERTEHTDAGDIRGQDTDREQQQHARPQSAGALNAPCHIHSYPIRSSASSPSRPSASPSHRPPSWSFFHDSLLEYDEQQRDGRRMNGGRPSSGSGQRLLDERESERDRDRDRNQASTMPSVSGLNFQAHKGIAISLSASSSRPPSWNEIDRGLVHQSLIPILSASWMGVVDVDSATGAARGSLQNINLGQKPQTEADFDQLLSVHWSLATVLKFVKLQ</sequence>
<reference evidence="1" key="1">
    <citation type="submission" date="2022-09" db="EMBL/GenBank/DDBJ databases">
        <title>A Global Phylogenomic Analysis of the Shiitake Genus Lentinula.</title>
        <authorList>
            <consortium name="DOE Joint Genome Institute"/>
            <person name="Sierra-Patev S."/>
            <person name="Min B."/>
            <person name="Naranjo-Ortiz M."/>
            <person name="Looney B."/>
            <person name="Konkel Z."/>
            <person name="Slot J.C."/>
            <person name="Sakamoto Y."/>
            <person name="Steenwyk J.L."/>
            <person name="Rokas A."/>
            <person name="Carro J."/>
            <person name="Camarero S."/>
            <person name="Ferreira P."/>
            <person name="Molpeceres G."/>
            <person name="Ruiz-Duenas F.J."/>
            <person name="Serrano A."/>
            <person name="Henrissat B."/>
            <person name="Drula E."/>
            <person name="Hughes K.W."/>
            <person name="Mata J.L."/>
            <person name="Ishikawa N.K."/>
            <person name="Vargas-Isla R."/>
            <person name="Ushijima S."/>
            <person name="Smith C.A."/>
            <person name="Ahrendt S."/>
            <person name="Andreopoulos W."/>
            <person name="He G."/>
            <person name="Labutti K."/>
            <person name="Lipzen A."/>
            <person name="Ng V."/>
            <person name="Riley R."/>
            <person name="Sandor L."/>
            <person name="Barry K."/>
            <person name="Martinez A.T."/>
            <person name="Xiao Y."/>
            <person name="Gibbons J.G."/>
            <person name="Terashima K."/>
            <person name="Grigoriev I.V."/>
            <person name="Hibbett D.S."/>
        </authorList>
    </citation>
    <scope>NUCLEOTIDE SEQUENCE</scope>
    <source>
        <strain evidence="1">TMI1499</strain>
    </source>
</reference>
<protein>
    <submittedName>
        <fullName evidence="1">Uncharacterized protein</fullName>
    </submittedName>
</protein>